<dbReference type="EMBL" id="MAAF01000090">
    <property type="protein sequence ID" value="OUR77239.1"/>
    <property type="molecule type" value="Genomic_DNA"/>
</dbReference>
<dbReference type="NCBIfam" id="TIGR02595">
    <property type="entry name" value="PEP_CTERM"/>
    <property type="match status" value="1"/>
</dbReference>
<protein>
    <recommendedName>
        <fullName evidence="2">Ice-binding protein C-terminal domain-containing protein</fullName>
    </recommendedName>
</protein>
<feature type="signal peptide" evidence="1">
    <location>
        <begin position="1"/>
        <end position="22"/>
    </location>
</feature>
<feature type="chain" id="PRO_5012079581" description="Ice-binding protein C-terminal domain-containing protein" evidence="1">
    <location>
        <begin position="23"/>
        <end position="227"/>
    </location>
</feature>
<evidence type="ECO:0000313" key="3">
    <source>
        <dbReference type="EMBL" id="OUR77239.1"/>
    </source>
</evidence>
<organism evidence="3 4">
    <name type="scientific">Colwellia psychrerythraea</name>
    <name type="common">Vibrio psychroerythus</name>
    <dbReference type="NCBI Taxonomy" id="28229"/>
    <lineage>
        <taxon>Bacteria</taxon>
        <taxon>Pseudomonadati</taxon>
        <taxon>Pseudomonadota</taxon>
        <taxon>Gammaproteobacteria</taxon>
        <taxon>Alteromonadales</taxon>
        <taxon>Colwelliaceae</taxon>
        <taxon>Colwellia</taxon>
    </lineage>
</organism>
<accession>A0A1Y5E4J1</accession>
<comment type="caution">
    <text evidence="3">The sequence shown here is derived from an EMBL/GenBank/DDBJ whole genome shotgun (WGS) entry which is preliminary data.</text>
</comment>
<sequence length="227" mass="25792">MLKSFKKISIILLSVIAFNASAGTIPTSVVDISDNYYVSYNGYDIMWVSATSYQFLWSGFEPTDIQYSDYQDTVYQNTDTQNNIIYNQLLSSNFNGGDWQYFEELGLTGSANDFLIDIYESEFGLYTNGVSLLTDLFYEGGQYKHAFEFWNATTENSLLILDDIQFNGDFSFASQREHESGEDWDAEFKNSFYIRQSAPTQPVPEPSTLMIFALGLVALASRKKLLS</sequence>
<proteinExistence type="predicted"/>
<keyword evidence="1" id="KW-0732">Signal</keyword>
<evidence type="ECO:0000256" key="1">
    <source>
        <dbReference type="SAM" id="SignalP"/>
    </source>
</evidence>
<evidence type="ECO:0000259" key="2">
    <source>
        <dbReference type="Pfam" id="PF07589"/>
    </source>
</evidence>
<evidence type="ECO:0000313" key="4">
    <source>
        <dbReference type="Proteomes" id="UP000243053"/>
    </source>
</evidence>
<dbReference type="AlphaFoldDB" id="A0A1Y5E4J1"/>
<reference evidence="4" key="1">
    <citation type="journal article" date="2017" name="Proc. Natl. Acad. Sci. U.S.A.">
        <title>Simulation of Deepwater Horizon oil plume reveals substrate specialization within a complex community of hydrocarbon degraders.</title>
        <authorList>
            <person name="Hu P."/>
            <person name="Dubinsky E.A."/>
            <person name="Probst A.J."/>
            <person name="Wang J."/>
            <person name="Sieber C.M.K."/>
            <person name="Tom L.M."/>
            <person name="Gardinali P."/>
            <person name="Banfield J.F."/>
            <person name="Atlas R.M."/>
            <person name="Andersen G.L."/>
        </authorList>
    </citation>
    <scope>NUCLEOTIDE SEQUENCE [LARGE SCALE GENOMIC DNA]</scope>
</reference>
<gene>
    <name evidence="3" type="ORF">A9Q75_15390</name>
</gene>
<dbReference type="Proteomes" id="UP000243053">
    <property type="component" value="Unassembled WGS sequence"/>
</dbReference>
<feature type="domain" description="Ice-binding protein C-terminal" evidence="2">
    <location>
        <begin position="202"/>
        <end position="224"/>
    </location>
</feature>
<dbReference type="InterPro" id="IPR013424">
    <property type="entry name" value="Ice-binding_C"/>
</dbReference>
<name>A0A1Y5E4J1_COLPS</name>
<dbReference type="Pfam" id="PF07589">
    <property type="entry name" value="PEP-CTERM"/>
    <property type="match status" value="1"/>
</dbReference>